<dbReference type="Gene3D" id="1.10.10.10">
    <property type="entry name" value="Winged helix-like DNA-binding domain superfamily/Winged helix DNA-binding domain"/>
    <property type="match status" value="1"/>
</dbReference>
<dbReference type="Pfam" id="PF00486">
    <property type="entry name" value="Trans_reg_C"/>
    <property type="match status" value="1"/>
</dbReference>
<protein>
    <recommendedName>
        <fullName evidence="1">Stage 0 sporulation protein A homolog</fullName>
    </recommendedName>
</protein>
<evidence type="ECO:0000313" key="12">
    <source>
        <dbReference type="EMBL" id="MBY6277840.1"/>
    </source>
</evidence>
<evidence type="ECO:0000256" key="2">
    <source>
        <dbReference type="ARBA" id="ARBA00022553"/>
    </source>
</evidence>
<feature type="domain" description="Response regulatory" evidence="10">
    <location>
        <begin position="4"/>
        <end position="118"/>
    </location>
</feature>
<comment type="caution">
    <text evidence="12">The sequence shown here is derived from an EMBL/GenBank/DDBJ whole genome shotgun (WGS) entry which is preliminary data.</text>
</comment>
<dbReference type="GO" id="GO:0006355">
    <property type="term" value="P:regulation of DNA-templated transcription"/>
    <property type="evidence" value="ECO:0007669"/>
    <property type="project" value="InterPro"/>
</dbReference>
<evidence type="ECO:0000256" key="3">
    <source>
        <dbReference type="ARBA" id="ARBA00023012"/>
    </source>
</evidence>
<dbReference type="GO" id="GO:0005829">
    <property type="term" value="C:cytosol"/>
    <property type="evidence" value="ECO:0007669"/>
    <property type="project" value="TreeGrafter"/>
</dbReference>
<evidence type="ECO:0000256" key="6">
    <source>
        <dbReference type="ARBA" id="ARBA00023163"/>
    </source>
</evidence>
<dbReference type="InterPro" id="IPR001789">
    <property type="entry name" value="Sig_transdc_resp-reg_receiver"/>
</dbReference>
<dbReference type="Gene3D" id="6.10.250.690">
    <property type="match status" value="1"/>
</dbReference>
<proteinExistence type="predicted"/>
<evidence type="ECO:0000259" key="11">
    <source>
        <dbReference type="PROSITE" id="PS51755"/>
    </source>
</evidence>
<sequence>MSLRVLVVDDDPKITAFLRRSLTLEGYDVAVANSGTEALRSVTASPPDLMVLDIMMPDVDGLEVCRRIRAAGETFPILMLTARDAVSDRVKGLDQGADDYLVKPFALEELLARLRALSRRGAPAQGEDGHRVLQYADLRLDTATREAYRGDRQISLTAKEYELLHLFLSHPRQVLTRDTLMEKVWGYDYSGESNVLEVYVAYLRNKLEAGGEPRLIQTVRGVGYVLKE</sequence>
<dbReference type="GO" id="GO:0000976">
    <property type="term" value="F:transcription cis-regulatory region binding"/>
    <property type="evidence" value="ECO:0007669"/>
    <property type="project" value="TreeGrafter"/>
</dbReference>
<feature type="domain" description="OmpR/PhoB-type" evidence="11">
    <location>
        <begin position="130"/>
        <end position="228"/>
    </location>
</feature>
<dbReference type="EMBL" id="PIUK01000260">
    <property type="protein sequence ID" value="MBY6277840.1"/>
    <property type="molecule type" value="Genomic_DNA"/>
</dbReference>
<comment type="function">
    <text evidence="7">May play the central regulatory role in sporulation. It may be an element of the effector pathway responsible for the activation of sporulation genes in response to nutritional stress. Spo0A may act in concert with spo0H (a sigma factor) to control the expression of some genes that are critical to the sporulation process.</text>
</comment>
<dbReference type="Proteomes" id="UP000732377">
    <property type="component" value="Unassembled WGS sequence"/>
</dbReference>
<evidence type="ECO:0000256" key="4">
    <source>
        <dbReference type="ARBA" id="ARBA00023015"/>
    </source>
</evidence>
<reference evidence="12" key="1">
    <citation type="submission" date="2017-11" db="EMBL/GenBank/DDBJ databases">
        <title>Three new genomes from thermophilic consortium.</title>
        <authorList>
            <person name="Quaggio R."/>
            <person name="Amgarten D."/>
            <person name="Setubal J.C."/>
        </authorList>
    </citation>
    <scope>NUCLEOTIDE SEQUENCE</scope>
    <source>
        <strain evidence="12">ZCTH01-B2</strain>
    </source>
</reference>
<accession>A0A953IG06</accession>
<dbReference type="FunFam" id="1.10.10.10:FF:000005">
    <property type="entry name" value="Two-component system response regulator"/>
    <property type="match status" value="1"/>
</dbReference>
<evidence type="ECO:0000256" key="5">
    <source>
        <dbReference type="ARBA" id="ARBA00023125"/>
    </source>
</evidence>
<dbReference type="PROSITE" id="PS51755">
    <property type="entry name" value="OMPR_PHOB"/>
    <property type="match status" value="1"/>
</dbReference>
<dbReference type="GO" id="GO:0000156">
    <property type="term" value="F:phosphorelay response regulator activity"/>
    <property type="evidence" value="ECO:0007669"/>
    <property type="project" value="TreeGrafter"/>
</dbReference>
<dbReference type="GO" id="GO:0032993">
    <property type="term" value="C:protein-DNA complex"/>
    <property type="evidence" value="ECO:0007669"/>
    <property type="project" value="TreeGrafter"/>
</dbReference>
<dbReference type="PROSITE" id="PS50110">
    <property type="entry name" value="RESPONSE_REGULATORY"/>
    <property type="match status" value="1"/>
</dbReference>
<dbReference type="InterPro" id="IPR036388">
    <property type="entry name" value="WH-like_DNA-bd_sf"/>
</dbReference>
<keyword evidence="5 9" id="KW-0238">DNA-binding</keyword>
<dbReference type="InterPro" id="IPR001867">
    <property type="entry name" value="OmpR/PhoB-type_DNA-bd"/>
</dbReference>
<evidence type="ECO:0000256" key="1">
    <source>
        <dbReference type="ARBA" id="ARBA00018672"/>
    </source>
</evidence>
<keyword evidence="6" id="KW-0804">Transcription</keyword>
<dbReference type="CDD" id="cd00383">
    <property type="entry name" value="trans_reg_C"/>
    <property type="match status" value="1"/>
</dbReference>
<evidence type="ECO:0000259" key="10">
    <source>
        <dbReference type="PROSITE" id="PS50110"/>
    </source>
</evidence>
<dbReference type="PANTHER" id="PTHR48111:SF22">
    <property type="entry name" value="REGULATOR OF RPOS"/>
    <property type="match status" value="1"/>
</dbReference>
<dbReference type="FunFam" id="3.40.50.2300:FF:000001">
    <property type="entry name" value="DNA-binding response regulator PhoB"/>
    <property type="match status" value="1"/>
</dbReference>
<evidence type="ECO:0000256" key="9">
    <source>
        <dbReference type="PROSITE-ProRule" id="PRU01091"/>
    </source>
</evidence>
<feature type="modified residue" description="4-aspartylphosphate" evidence="8">
    <location>
        <position position="53"/>
    </location>
</feature>
<dbReference type="AlphaFoldDB" id="A0A953IG06"/>
<dbReference type="PANTHER" id="PTHR48111">
    <property type="entry name" value="REGULATOR OF RPOS"/>
    <property type="match status" value="1"/>
</dbReference>
<keyword evidence="3" id="KW-0902">Two-component regulatory system</keyword>
<dbReference type="SMART" id="SM00862">
    <property type="entry name" value="Trans_reg_C"/>
    <property type="match status" value="1"/>
</dbReference>
<organism evidence="12 13">
    <name type="scientific">Symbiobacterium thermophilum</name>
    <dbReference type="NCBI Taxonomy" id="2734"/>
    <lineage>
        <taxon>Bacteria</taxon>
        <taxon>Bacillati</taxon>
        <taxon>Bacillota</taxon>
        <taxon>Clostridia</taxon>
        <taxon>Eubacteriales</taxon>
        <taxon>Symbiobacteriaceae</taxon>
        <taxon>Symbiobacterium</taxon>
    </lineage>
</organism>
<dbReference type="SUPFAM" id="SSF52172">
    <property type="entry name" value="CheY-like"/>
    <property type="match status" value="1"/>
</dbReference>
<name>A0A953IG06_SYMTR</name>
<dbReference type="InterPro" id="IPR039420">
    <property type="entry name" value="WalR-like"/>
</dbReference>
<dbReference type="OMA" id="MGYRFER"/>
<feature type="DNA-binding region" description="OmpR/PhoB-type" evidence="9">
    <location>
        <begin position="130"/>
        <end position="228"/>
    </location>
</feature>
<gene>
    <name evidence="12" type="ORF">CWE10_16920</name>
</gene>
<dbReference type="RefSeq" id="WP_011194549.1">
    <property type="nucleotide sequence ID" value="NZ_JACSIR010000110.1"/>
</dbReference>
<dbReference type="InterPro" id="IPR011006">
    <property type="entry name" value="CheY-like_superfamily"/>
</dbReference>
<evidence type="ECO:0000256" key="7">
    <source>
        <dbReference type="ARBA" id="ARBA00024867"/>
    </source>
</evidence>
<keyword evidence="4" id="KW-0805">Transcription regulation</keyword>
<evidence type="ECO:0000256" key="8">
    <source>
        <dbReference type="PROSITE-ProRule" id="PRU00169"/>
    </source>
</evidence>
<dbReference type="SMART" id="SM00448">
    <property type="entry name" value="REC"/>
    <property type="match status" value="1"/>
</dbReference>
<keyword evidence="2 8" id="KW-0597">Phosphoprotein</keyword>
<evidence type="ECO:0000313" key="13">
    <source>
        <dbReference type="Proteomes" id="UP000732377"/>
    </source>
</evidence>
<dbReference type="Pfam" id="PF00072">
    <property type="entry name" value="Response_reg"/>
    <property type="match status" value="1"/>
</dbReference>
<dbReference type="CDD" id="cd17627">
    <property type="entry name" value="REC_OmpR_PrrA-like"/>
    <property type="match status" value="1"/>
</dbReference>
<dbReference type="Gene3D" id="3.40.50.2300">
    <property type="match status" value="1"/>
</dbReference>